<gene>
    <name evidence="1" type="ORF">ABE541_25455</name>
</gene>
<dbReference type="RefSeq" id="WP_346583528.1">
    <property type="nucleotide sequence ID" value="NZ_JBDJNQ010000021.1"/>
</dbReference>
<reference evidence="1 2" key="1">
    <citation type="submission" date="2024-04" db="EMBL/GenBank/DDBJ databases">
        <title>WGS of bacteria from Torrens River.</title>
        <authorList>
            <person name="Wyrsch E.R."/>
            <person name="Drigo B."/>
        </authorList>
    </citation>
    <scope>NUCLEOTIDE SEQUENCE [LARGE SCALE GENOMIC DNA]</scope>
    <source>
        <strain evidence="1 2">TWI391</strain>
    </source>
</reference>
<sequence>MRKTCNQEGYALSREEEMFSYLKEKCVPVIKKRTMITLLQERFFKTPESSSTQSSKESAMKYLMQERPPQRYYSLMIRLLEPSDSFSSVVRNDSTDVLRISLINMAIYEIYLFALGLPANFPTDQILILGEHSEQFLPKYKGDHISTYCYELTVPARTEWEEYCQRILNDLNEHFGIDVRVEKLTIVKDSRKVLTIRGESVELLWEEQLMLIMKSNQGAKTGSMDKKLAVSM</sequence>
<accession>A0ABV0C2R7</accession>
<evidence type="ECO:0000313" key="2">
    <source>
        <dbReference type="Proteomes" id="UP001409291"/>
    </source>
</evidence>
<evidence type="ECO:0000313" key="1">
    <source>
        <dbReference type="EMBL" id="MEN5380633.1"/>
    </source>
</evidence>
<comment type="caution">
    <text evidence="1">The sequence shown here is derived from an EMBL/GenBank/DDBJ whole genome shotgun (WGS) entry which is preliminary data.</text>
</comment>
<proteinExistence type="predicted"/>
<name>A0ABV0C2R7_9SPHI</name>
<dbReference type="EMBL" id="JBDJNQ010000021">
    <property type="protein sequence ID" value="MEN5380633.1"/>
    <property type="molecule type" value="Genomic_DNA"/>
</dbReference>
<keyword evidence="2" id="KW-1185">Reference proteome</keyword>
<organism evidence="1 2">
    <name type="scientific">Sphingobacterium kitahiroshimense</name>
    <dbReference type="NCBI Taxonomy" id="470446"/>
    <lineage>
        <taxon>Bacteria</taxon>
        <taxon>Pseudomonadati</taxon>
        <taxon>Bacteroidota</taxon>
        <taxon>Sphingobacteriia</taxon>
        <taxon>Sphingobacteriales</taxon>
        <taxon>Sphingobacteriaceae</taxon>
        <taxon>Sphingobacterium</taxon>
    </lineage>
</organism>
<dbReference type="Proteomes" id="UP001409291">
    <property type="component" value="Unassembled WGS sequence"/>
</dbReference>
<protein>
    <submittedName>
        <fullName evidence="1">Uncharacterized protein</fullName>
    </submittedName>
</protein>